<keyword evidence="1" id="KW-0663">Pyridoxal phosphate</keyword>
<dbReference type="PATRIC" id="fig|1217721.7.peg.3358"/>
<evidence type="ECO:0000259" key="2">
    <source>
        <dbReference type="Pfam" id="PF00266"/>
    </source>
</evidence>
<reference evidence="3 4" key="1">
    <citation type="submission" date="2014-07" db="EMBL/GenBank/DDBJ databases">
        <title>Complete Genome Sequence of Dyella japonica Strain A8 Isolated from Malaysian Tropical Soil.</title>
        <authorList>
            <person name="Hui R.K.H."/>
            <person name="Chen J.-W."/>
            <person name="Chan K.-G."/>
            <person name="Leung F.C.C."/>
        </authorList>
    </citation>
    <scope>NUCLEOTIDE SEQUENCE [LARGE SCALE GENOMIC DNA]</scope>
    <source>
        <strain evidence="3 4">A8</strain>
    </source>
</reference>
<dbReference type="InterPro" id="IPR015421">
    <property type="entry name" value="PyrdxlP-dep_Trfase_major"/>
</dbReference>
<dbReference type="SUPFAM" id="SSF53383">
    <property type="entry name" value="PLP-dependent transferases"/>
    <property type="match status" value="1"/>
</dbReference>
<feature type="domain" description="Aminotransferase class V" evidence="2">
    <location>
        <begin position="66"/>
        <end position="368"/>
    </location>
</feature>
<sequence length="401" mass="43391">MPHVASALLPRELFDMPPDVLWLSHCKDGPLPRVSAAAVRALMDTELRPWDLRWNEDFLDVLRSLRHIGASLFGVAVQDMSLVTCTSSGLEVVALGYPWQDGDEVLIPAGEFPSNRLPWLALARRAVTCTEVALWDGQMAQPFIPPDAGMEPEQRLLDAITPRTRVMAVSWVRYQDGIRLDLQKLGRGCRERGVHLVVDGIQGAGTMVASFEGVSAFSTGGHKGLLGLQGQGLLWTERAFRQRLMPVGTWLSAPDDFSQSGTQKPNDEAWAVDGRRLEAGSPSILSCAALASSIRLLVEAGGLAAIQAHVASLQRALLAALRKDARWSAEAERLRALVKAGRVGATLSFALPADRCARLLQAADAQGISASTREGYLRIAFHGWHGAGDVDRCAAWLLSVA</sequence>
<dbReference type="InterPro" id="IPR015422">
    <property type="entry name" value="PyrdxlP-dep_Trfase_small"/>
</dbReference>
<evidence type="ECO:0000313" key="3">
    <source>
        <dbReference type="EMBL" id="AIF48699.1"/>
    </source>
</evidence>
<protein>
    <recommendedName>
        <fullName evidence="2">Aminotransferase class V domain-containing protein</fullName>
    </recommendedName>
</protein>
<evidence type="ECO:0000313" key="4">
    <source>
        <dbReference type="Proteomes" id="UP000027987"/>
    </source>
</evidence>
<proteinExistence type="predicted"/>
<dbReference type="Gene3D" id="3.40.640.10">
    <property type="entry name" value="Type I PLP-dependent aspartate aminotransferase-like (Major domain)"/>
    <property type="match status" value="1"/>
</dbReference>
<name>A0A075K3C2_9GAMM</name>
<dbReference type="EMBL" id="CP008884">
    <property type="protein sequence ID" value="AIF48699.1"/>
    <property type="molecule type" value="Genomic_DNA"/>
</dbReference>
<dbReference type="KEGG" id="dja:HY57_16365"/>
<dbReference type="STRING" id="1217721.HY57_16365"/>
<dbReference type="Gene3D" id="3.90.1150.10">
    <property type="entry name" value="Aspartate Aminotransferase, domain 1"/>
    <property type="match status" value="1"/>
</dbReference>
<dbReference type="AlphaFoldDB" id="A0A075K3C2"/>
<evidence type="ECO:0000256" key="1">
    <source>
        <dbReference type="ARBA" id="ARBA00022898"/>
    </source>
</evidence>
<organism evidence="3 4">
    <name type="scientific">Dyella japonica A8</name>
    <dbReference type="NCBI Taxonomy" id="1217721"/>
    <lineage>
        <taxon>Bacteria</taxon>
        <taxon>Pseudomonadati</taxon>
        <taxon>Pseudomonadota</taxon>
        <taxon>Gammaproteobacteria</taxon>
        <taxon>Lysobacterales</taxon>
        <taxon>Rhodanobacteraceae</taxon>
        <taxon>Dyella</taxon>
    </lineage>
</organism>
<accession>A0A075K3C2</accession>
<dbReference type="PANTHER" id="PTHR43586:SF15">
    <property type="entry name" value="BLR3095 PROTEIN"/>
    <property type="match status" value="1"/>
</dbReference>
<dbReference type="PANTHER" id="PTHR43586">
    <property type="entry name" value="CYSTEINE DESULFURASE"/>
    <property type="match status" value="1"/>
</dbReference>
<dbReference type="Pfam" id="PF00266">
    <property type="entry name" value="Aminotran_5"/>
    <property type="match status" value="1"/>
</dbReference>
<gene>
    <name evidence="3" type="ORF">HY57_16365</name>
</gene>
<dbReference type="RefSeq" id="WP_019465437.1">
    <property type="nucleotide sequence ID" value="NZ_ALOY01000156.1"/>
</dbReference>
<dbReference type="OrthoDB" id="9764293at2"/>
<dbReference type="HOGENOM" id="CLU_003433_2_1_6"/>
<dbReference type="InterPro" id="IPR015424">
    <property type="entry name" value="PyrdxlP-dep_Trfase"/>
</dbReference>
<dbReference type="InterPro" id="IPR000192">
    <property type="entry name" value="Aminotrans_V_dom"/>
</dbReference>
<keyword evidence="4" id="KW-1185">Reference proteome</keyword>
<dbReference type="Proteomes" id="UP000027987">
    <property type="component" value="Chromosome"/>
</dbReference>